<keyword evidence="1" id="KW-0597">Phosphoprotein</keyword>
<sequence>MATNGQKAVEMALDLEPDVVLMDMAMPVMNGLEATRRVLAHLPDTKILVFTMHNLPEYSVQAMQAGAVGFASKGLSFAALLPMVKVAYAGGHFPTNATSGYHRNTQNGVDRGGSQGVRVDGTRG</sequence>
<dbReference type="PANTHER" id="PTHR43228">
    <property type="entry name" value="TWO-COMPONENT RESPONSE REGULATOR"/>
    <property type="match status" value="1"/>
</dbReference>
<feature type="region of interest" description="Disordered" evidence="2">
    <location>
        <begin position="96"/>
        <end position="124"/>
    </location>
</feature>
<dbReference type="GO" id="GO:0000160">
    <property type="term" value="P:phosphorelay signal transduction system"/>
    <property type="evidence" value="ECO:0007669"/>
    <property type="project" value="InterPro"/>
</dbReference>
<dbReference type="Pfam" id="PF00072">
    <property type="entry name" value="Response_reg"/>
    <property type="match status" value="1"/>
</dbReference>
<dbReference type="KEGG" id="this:HZT40_16975"/>
<feature type="compositionally biased region" description="Polar residues" evidence="2">
    <location>
        <begin position="96"/>
        <end position="108"/>
    </location>
</feature>
<dbReference type="Proteomes" id="UP000510621">
    <property type="component" value="Chromosome"/>
</dbReference>
<dbReference type="EMBL" id="CP059265">
    <property type="protein sequence ID" value="QLQ33003.1"/>
    <property type="molecule type" value="Genomic_DNA"/>
</dbReference>
<dbReference type="CDD" id="cd17535">
    <property type="entry name" value="REC_NarL-like"/>
    <property type="match status" value="1"/>
</dbReference>
<evidence type="ECO:0000256" key="1">
    <source>
        <dbReference type="PROSITE-ProRule" id="PRU00169"/>
    </source>
</evidence>
<feature type="modified residue" description="4-aspartylphosphate" evidence="1">
    <location>
        <position position="23"/>
    </location>
</feature>
<dbReference type="InterPro" id="IPR001789">
    <property type="entry name" value="Sig_transdc_resp-reg_receiver"/>
</dbReference>
<dbReference type="InterPro" id="IPR052048">
    <property type="entry name" value="ST_Response_Regulator"/>
</dbReference>
<dbReference type="InterPro" id="IPR058245">
    <property type="entry name" value="NreC/VraR/RcsB-like_REC"/>
</dbReference>
<protein>
    <submittedName>
        <fullName evidence="4">Response regulator transcription factor</fullName>
    </submittedName>
</protein>
<evidence type="ECO:0000313" key="4">
    <source>
        <dbReference type="EMBL" id="QLQ33003.1"/>
    </source>
</evidence>
<dbReference type="SUPFAM" id="SSF52172">
    <property type="entry name" value="CheY-like"/>
    <property type="match status" value="1"/>
</dbReference>
<gene>
    <name evidence="4" type="ORF">HZT40_16975</name>
</gene>
<feature type="domain" description="Response regulatory" evidence="3">
    <location>
        <begin position="1"/>
        <end position="88"/>
    </location>
</feature>
<dbReference type="PROSITE" id="PS50110">
    <property type="entry name" value="RESPONSE_REGULATORY"/>
    <property type="match status" value="1"/>
</dbReference>
<dbReference type="AlphaFoldDB" id="A0A7L6AV92"/>
<proteinExistence type="predicted"/>
<keyword evidence="5" id="KW-1185">Reference proteome</keyword>
<dbReference type="PANTHER" id="PTHR43228:SF1">
    <property type="entry name" value="TWO-COMPONENT RESPONSE REGULATOR ARR22"/>
    <property type="match status" value="1"/>
</dbReference>
<evidence type="ECO:0000313" key="5">
    <source>
        <dbReference type="Proteomes" id="UP000510621"/>
    </source>
</evidence>
<reference evidence="4" key="1">
    <citation type="submission" date="2020-06" db="EMBL/GenBank/DDBJ databases">
        <title>Analysis procedures for assessing recovery of high quality, complete, closed genomes from Nanopore long read metagenome sequencing.</title>
        <authorList>
            <person name="Bessarab I."/>
            <person name="Arumugam K."/>
            <person name="Haryono M."/>
            <person name="Liu X."/>
            <person name="Roy S."/>
            <person name="Zuniga-Montanez R.E."/>
            <person name="Qiu G."/>
            <person name="Drautz-Moses D.I."/>
            <person name="Law Y.Y."/>
            <person name="Wuertz S."/>
            <person name="Lauro F.M."/>
            <person name="Huson D.H."/>
            <person name="Williams R.B."/>
        </authorList>
    </citation>
    <scope>NUCLEOTIDE SEQUENCE [LARGE SCALE GENOMIC DNA]</scope>
    <source>
        <strain evidence="4">SSD2</strain>
    </source>
</reference>
<name>A0A7L6AV92_9GAMM</name>
<dbReference type="InterPro" id="IPR011006">
    <property type="entry name" value="CheY-like_superfamily"/>
</dbReference>
<organism evidence="4 5">
    <name type="scientific">Candidatus Thiothrix singaporensis</name>
    <dbReference type="NCBI Taxonomy" id="2799669"/>
    <lineage>
        <taxon>Bacteria</taxon>
        <taxon>Pseudomonadati</taxon>
        <taxon>Pseudomonadota</taxon>
        <taxon>Gammaproteobacteria</taxon>
        <taxon>Thiotrichales</taxon>
        <taxon>Thiotrichaceae</taxon>
        <taxon>Thiothrix</taxon>
    </lineage>
</organism>
<dbReference type="Gene3D" id="3.40.50.2300">
    <property type="match status" value="1"/>
</dbReference>
<evidence type="ECO:0000256" key="2">
    <source>
        <dbReference type="SAM" id="MobiDB-lite"/>
    </source>
</evidence>
<accession>A0A7L6AV92</accession>
<evidence type="ECO:0000259" key="3">
    <source>
        <dbReference type="PROSITE" id="PS50110"/>
    </source>
</evidence>